<accession>A0A1X2ZSP2</accession>
<name>A0A1X2ZSP2_BIFAD</name>
<protein>
    <submittedName>
        <fullName evidence="1">Uncharacterized protein</fullName>
    </submittedName>
</protein>
<dbReference type="EMBL" id="LNKH01000004">
    <property type="protein sequence ID" value="OSG97211.1"/>
    <property type="molecule type" value="Genomic_DNA"/>
</dbReference>
<dbReference type="Proteomes" id="UP000193905">
    <property type="component" value="Unassembled WGS sequence"/>
</dbReference>
<gene>
    <name evidence="1" type="ORF">AL0462_0931</name>
</gene>
<evidence type="ECO:0000313" key="2">
    <source>
        <dbReference type="Proteomes" id="UP000193905"/>
    </source>
</evidence>
<comment type="caution">
    <text evidence="1">The sequence shown here is derived from an EMBL/GenBank/DDBJ whole genome shotgun (WGS) entry which is preliminary data.</text>
</comment>
<evidence type="ECO:0000313" key="1">
    <source>
        <dbReference type="EMBL" id="OSG97211.1"/>
    </source>
</evidence>
<dbReference type="AlphaFoldDB" id="A0A1X2ZSP2"/>
<proteinExistence type="predicted"/>
<sequence>MRTFTLASYLRDGDFTKAWPKEARPRYVLHDGRISWASRKDKNVNDGNTYLLKSRNGKRKRNMVDVLSFDAREAKDTKIDSLYKTLRLFDLSYSDFARLEWLGVPETKSIPISVKDKSLRMPKGNVAVTCVEGCEREAEGMRGTLKDMGVPSGGKADVRIVVIHDAEYYKAQARSEGDMGDAQGMKDPYRGIGRSVATQCVTAETWLVADGKRSDSMRRSVMATALNELRIKQEVAAGFTDDAAVYGYFFAVPREDEDGSKGAGVLFGGRYVYLHICGDGRFEYYDGNGQPSFDMLDFCDTVCQADDMTRVDHKGSRVECVIQTPAESVAAILDTGVKAMPGDVDGLMKELRMARREADLSRGEKTAHPRSKVFAERHYSELLGINVGRDVDGSTLYSIGYQNSGLNKRMPRMVPLRRILTVEGERFDDAIIDMCNVCWIRSTYLPSVLPWPVKYLREMELARRSLSELGNGRAAAVPDTDGIRGMSTEFFSSL</sequence>
<reference evidence="1 2" key="1">
    <citation type="journal article" date="2016" name="Sci. Rep.">
        <title>Evaluation of genetic diversity among strains of the human gut commensal Bifidobacterium adolescentis.</title>
        <authorList>
            <person name="Duranti S."/>
            <person name="Milani C."/>
            <person name="Lugli G.A."/>
            <person name="Mancabelli L."/>
            <person name="Turroni F."/>
            <person name="Ferrario C."/>
            <person name="Mangifesta M."/>
            <person name="Viappiani A."/>
            <person name="Sanchez B."/>
            <person name="Margolles A."/>
            <person name="van Sinderen D."/>
            <person name="Ventura M."/>
        </authorList>
    </citation>
    <scope>NUCLEOTIDE SEQUENCE [LARGE SCALE GENOMIC DNA]</scope>
    <source>
        <strain evidence="1 2">AL46-2</strain>
    </source>
</reference>
<organism evidence="1 2">
    <name type="scientific">Bifidobacterium adolescentis</name>
    <dbReference type="NCBI Taxonomy" id="1680"/>
    <lineage>
        <taxon>Bacteria</taxon>
        <taxon>Bacillati</taxon>
        <taxon>Actinomycetota</taxon>
        <taxon>Actinomycetes</taxon>
        <taxon>Bifidobacteriales</taxon>
        <taxon>Bifidobacteriaceae</taxon>
        <taxon>Bifidobacterium</taxon>
    </lineage>
</organism>